<evidence type="ECO:0000313" key="4">
    <source>
        <dbReference type="Proteomes" id="UP000094527"/>
    </source>
</evidence>
<protein>
    <recommendedName>
        <fullName evidence="5">Secreted protein</fullName>
    </recommendedName>
</protein>
<organism evidence="3 4">
    <name type="scientific">Orchesella cincta</name>
    <name type="common">Springtail</name>
    <name type="synonym">Podura cincta</name>
    <dbReference type="NCBI Taxonomy" id="48709"/>
    <lineage>
        <taxon>Eukaryota</taxon>
        <taxon>Metazoa</taxon>
        <taxon>Ecdysozoa</taxon>
        <taxon>Arthropoda</taxon>
        <taxon>Hexapoda</taxon>
        <taxon>Collembola</taxon>
        <taxon>Entomobryomorpha</taxon>
        <taxon>Entomobryoidea</taxon>
        <taxon>Orchesellidae</taxon>
        <taxon>Orchesellinae</taxon>
        <taxon>Orchesella</taxon>
    </lineage>
</organism>
<comment type="caution">
    <text evidence="3">The sequence shown here is derived from an EMBL/GenBank/DDBJ whole genome shotgun (WGS) entry which is preliminary data.</text>
</comment>
<feature type="chain" id="PRO_5008904881" description="Secreted protein" evidence="2">
    <location>
        <begin position="26"/>
        <end position="254"/>
    </location>
</feature>
<evidence type="ECO:0008006" key="5">
    <source>
        <dbReference type="Google" id="ProtNLM"/>
    </source>
</evidence>
<reference evidence="3 4" key="1">
    <citation type="journal article" date="2016" name="Genome Biol. Evol.">
        <title>Gene Family Evolution Reflects Adaptation to Soil Environmental Stressors in the Genome of the Collembolan Orchesella cincta.</title>
        <authorList>
            <person name="Faddeeva-Vakhrusheva A."/>
            <person name="Derks M.F."/>
            <person name="Anvar S.Y."/>
            <person name="Agamennone V."/>
            <person name="Suring W."/>
            <person name="Smit S."/>
            <person name="van Straalen N.M."/>
            <person name="Roelofs D."/>
        </authorList>
    </citation>
    <scope>NUCLEOTIDE SEQUENCE [LARGE SCALE GENOMIC DNA]</scope>
    <source>
        <tissue evidence="3">Mixed pool</tissue>
    </source>
</reference>
<name>A0A1D2N1E4_ORCCI</name>
<gene>
    <name evidence="3" type="ORF">Ocin01_07561</name>
</gene>
<dbReference type="Proteomes" id="UP000094527">
    <property type="component" value="Unassembled WGS sequence"/>
</dbReference>
<keyword evidence="4" id="KW-1185">Reference proteome</keyword>
<feature type="region of interest" description="Disordered" evidence="1">
    <location>
        <begin position="80"/>
        <end position="111"/>
    </location>
</feature>
<proteinExistence type="predicted"/>
<evidence type="ECO:0000256" key="2">
    <source>
        <dbReference type="SAM" id="SignalP"/>
    </source>
</evidence>
<dbReference type="EMBL" id="LJIJ01000298">
    <property type="protein sequence ID" value="ODM99127.1"/>
    <property type="molecule type" value="Genomic_DNA"/>
</dbReference>
<dbReference type="AlphaFoldDB" id="A0A1D2N1E4"/>
<keyword evidence="2" id="KW-0732">Signal</keyword>
<sequence length="254" mass="28430">MVYSLVVLTVFTATSLITQCKFVNCFPFDNNYNLGEQSNYPLDNGAAADFKQSGQSSRKQRMAFPGIDVQENCPSGQVLHPSGKYCTEKPDPTGDDYIDEQKSKSKQRKQRIPWSLSGFDVQDRCPTGMVLHPSGTHCAIMTGEDDYSDAEDSRVLRLEPDNKARKQRFPGIDVQDNCPPGHVMHPSGKFCTYKGEEPDYGEYDGDTKSDDKTRKRRLPFAGFDVQDNCPLGQVMHPSGRFCTHISTGDDDYSK</sequence>
<evidence type="ECO:0000313" key="3">
    <source>
        <dbReference type="EMBL" id="ODM99127.1"/>
    </source>
</evidence>
<evidence type="ECO:0000256" key="1">
    <source>
        <dbReference type="SAM" id="MobiDB-lite"/>
    </source>
</evidence>
<accession>A0A1D2N1E4</accession>
<feature type="signal peptide" evidence="2">
    <location>
        <begin position="1"/>
        <end position="25"/>
    </location>
</feature>